<dbReference type="EMBL" id="CAXLJM020000051">
    <property type="protein sequence ID" value="CAL8115186.1"/>
    <property type="molecule type" value="Genomic_DNA"/>
</dbReference>
<organism evidence="2 3">
    <name type="scientific">Orchesella dallaii</name>
    <dbReference type="NCBI Taxonomy" id="48710"/>
    <lineage>
        <taxon>Eukaryota</taxon>
        <taxon>Metazoa</taxon>
        <taxon>Ecdysozoa</taxon>
        <taxon>Arthropoda</taxon>
        <taxon>Hexapoda</taxon>
        <taxon>Collembola</taxon>
        <taxon>Entomobryomorpha</taxon>
        <taxon>Entomobryoidea</taxon>
        <taxon>Orchesellidae</taxon>
        <taxon>Orchesellinae</taxon>
        <taxon>Orchesella</taxon>
    </lineage>
</organism>
<protein>
    <submittedName>
        <fullName evidence="2">Uncharacterized protein</fullName>
    </submittedName>
</protein>
<accession>A0ABP1R5L6</accession>
<name>A0ABP1R5L6_9HEXA</name>
<evidence type="ECO:0000313" key="3">
    <source>
        <dbReference type="Proteomes" id="UP001642540"/>
    </source>
</evidence>
<feature type="region of interest" description="Disordered" evidence="1">
    <location>
        <begin position="1"/>
        <end position="23"/>
    </location>
</feature>
<comment type="caution">
    <text evidence="2">The sequence shown here is derived from an EMBL/GenBank/DDBJ whole genome shotgun (WGS) entry which is preliminary data.</text>
</comment>
<keyword evidence="3" id="KW-1185">Reference proteome</keyword>
<gene>
    <name evidence="2" type="ORF">ODALV1_LOCUS16752</name>
</gene>
<sequence>MRNIGSSNHEADTGAQITTTTTSETTTDVDFVAVTPNYPTAMTPTNLPAANIIERSASKETAISSTRNLSKEDDLGAVIDKKSANTVKHSLLESKQKYHIQLNSMGNIQKQAQPTLPNEGGHFGQWTMQMNPEY</sequence>
<reference evidence="2 3" key="1">
    <citation type="submission" date="2024-08" db="EMBL/GenBank/DDBJ databases">
        <authorList>
            <person name="Cucini C."/>
            <person name="Frati F."/>
        </authorList>
    </citation>
    <scope>NUCLEOTIDE SEQUENCE [LARGE SCALE GENOMIC DNA]</scope>
</reference>
<proteinExistence type="predicted"/>
<dbReference type="Proteomes" id="UP001642540">
    <property type="component" value="Unassembled WGS sequence"/>
</dbReference>
<evidence type="ECO:0000313" key="2">
    <source>
        <dbReference type="EMBL" id="CAL8115186.1"/>
    </source>
</evidence>
<evidence type="ECO:0000256" key="1">
    <source>
        <dbReference type="SAM" id="MobiDB-lite"/>
    </source>
</evidence>